<sequence length="274" mass="31424">MEFKQILETIWNSHSAQQPCHLVGWWMGILQEVKENIPEDHGPQWHNLLGKLEKLTKIWQKKSKKWEISSFDTLLEKTSKIPGDILATCFSQEESQMLISLWKDCVNMADLDETECLALSMKEITSTSSTIVPIPEDIAGTSSESTWNLMDHLAQLGQKTNQSGNSPPRTGMMSSSISFLENSEMGTTQAKYTLEEKVGKNRVTINWYDGKKSLELGDRWYDSKIMGITCSINDPVSKDLIEKLLGHLSMKFMAKKPNRQENMQLLNRKRKRYY</sequence>
<dbReference type="Proteomes" id="UP000172844">
    <property type="component" value="Segment"/>
</dbReference>
<dbReference type="EMBL" id="FJ810126">
    <property type="protein sequence ID" value="ACQ76571.1"/>
    <property type="molecule type" value="Genomic_DNA"/>
</dbReference>
<dbReference type="GeneID" id="7871899"/>
<evidence type="ECO:0000313" key="2">
    <source>
        <dbReference type="Proteomes" id="UP000172844"/>
    </source>
</evidence>
<keyword evidence="2" id="KW-1185">Reference proteome</keyword>
<name>C4P0S2_9VIRU</name>
<proteinExistence type="predicted"/>
<gene>
    <name evidence="1" type="primary">NS-2</name>
</gene>
<accession>C4P0S2</accession>
<protein>
    <submittedName>
        <fullName evidence="1">Nonstructural protein NS-2</fullName>
    </submittedName>
</protein>
<dbReference type="KEGG" id="vg:7871899"/>
<organism evidence="1 2">
    <name type="scientific">Culex pipiens densovirus</name>
    <dbReference type="NCBI Taxonomy" id="185638"/>
    <lineage>
        <taxon>Viruses</taxon>
        <taxon>Monodnaviria</taxon>
        <taxon>Shotokuvirae</taxon>
        <taxon>Cossaviricota</taxon>
        <taxon>Quintoviricetes</taxon>
        <taxon>Piccovirales</taxon>
        <taxon>Parvoviridae</taxon>
        <taxon>Densovirinae</taxon>
        <taxon>Protoambidensovirus</taxon>
        <taxon>Protoambidensovirus dipteran1</taxon>
    </lineage>
</organism>
<evidence type="ECO:0000313" key="1">
    <source>
        <dbReference type="EMBL" id="ACQ76571.1"/>
    </source>
</evidence>
<dbReference type="RefSeq" id="YP_002887626.1">
    <property type="nucleotide sequence ID" value="NC_012685.1"/>
</dbReference>
<reference evidence="1 2" key="1">
    <citation type="journal article" date="2009" name="J. Virol.">
        <title>Structure and expression strategy of the genome of Culex pipiens densovirus, a mosquito densovirus with an ambisense organization.</title>
        <authorList>
            <person name="Baquerizo-Audiot E."/>
            <person name="Abd-Alla A."/>
            <person name="Jousset F.X."/>
            <person name="Cousserans F."/>
            <person name="Tijssen P."/>
            <person name="Bergoin M."/>
        </authorList>
    </citation>
    <scope>NUCLEOTIDE SEQUENCE [LARGE SCALE GENOMIC DNA]</scope>
</reference>
<dbReference type="OrthoDB" id="6349at10239"/>